<keyword evidence="6 10" id="KW-0472">Membrane</keyword>
<dbReference type="FunFam" id="1.10.287.950:FF:000001">
    <property type="entry name" value="Methyl-accepting chemotaxis sensory transducer"/>
    <property type="match status" value="1"/>
</dbReference>
<accession>A0A7H0HHY8</accession>
<comment type="subcellular location">
    <subcellularLocation>
        <location evidence="1">Cell membrane</location>
        <topology evidence="1">Multi-pass membrane protein</topology>
    </subcellularLocation>
</comment>
<evidence type="ECO:0000313" key="13">
    <source>
        <dbReference type="EMBL" id="QNP60154.1"/>
    </source>
</evidence>
<dbReference type="InterPro" id="IPR004090">
    <property type="entry name" value="Chemotax_Me-accpt_rcpt"/>
</dbReference>
<dbReference type="InterPro" id="IPR004089">
    <property type="entry name" value="MCPsignal_dom"/>
</dbReference>
<dbReference type="InterPro" id="IPR033480">
    <property type="entry name" value="sCache_2"/>
</dbReference>
<reference evidence="13 14" key="1">
    <citation type="submission" date="2020-08" db="EMBL/GenBank/DDBJ databases">
        <title>Genome sequence of Acidovorax monticola KACC 19171T.</title>
        <authorList>
            <person name="Hyun D.-W."/>
            <person name="Bae J.-W."/>
        </authorList>
    </citation>
    <scope>NUCLEOTIDE SEQUENCE [LARGE SCALE GENOMIC DNA]</scope>
    <source>
        <strain evidence="13 14">KACC 19171</strain>
    </source>
</reference>
<keyword evidence="4 10" id="KW-0812">Transmembrane</keyword>
<evidence type="ECO:0000256" key="8">
    <source>
        <dbReference type="PROSITE-ProRule" id="PRU00284"/>
    </source>
</evidence>
<dbReference type="GO" id="GO:0004888">
    <property type="term" value="F:transmembrane signaling receptor activity"/>
    <property type="evidence" value="ECO:0007669"/>
    <property type="project" value="InterPro"/>
</dbReference>
<evidence type="ECO:0000256" key="4">
    <source>
        <dbReference type="ARBA" id="ARBA00022692"/>
    </source>
</evidence>
<dbReference type="GO" id="GO:0005886">
    <property type="term" value="C:plasma membrane"/>
    <property type="evidence" value="ECO:0007669"/>
    <property type="project" value="UniProtKB-SubCell"/>
</dbReference>
<evidence type="ECO:0000256" key="10">
    <source>
        <dbReference type="SAM" id="Phobius"/>
    </source>
</evidence>
<dbReference type="PANTHER" id="PTHR43531">
    <property type="entry name" value="PROTEIN ICFG"/>
    <property type="match status" value="1"/>
</dbReference>
<gene>
    <name evidence="13" type="ORF">H9L24_04370</name>
</gene>
<dbReference type="Gene3D" id="1.10.287.950">
    <property type="entry name" value="Methyl-accepting chemotaxis protein"/>
    <property type="match status" value="1"/>
</dbReference>
<dbReference type="Pfam" id="PF17200">
    <property type="entry name" value="sCache_2"/>
    <property type="match status" value="1"/>
</dbReference>
<feature type="coiled-coil region" evidence="9">
    <location>
        <begin position="135"/>
        <end position="162"/>
    </location>
</feature>
<dbReference type="InterPro" id="IPR003660">
    <property type="entry name" value="HAMP_dom"/>
</dbReference>
<evidence type="ECO:0000256" key="5">
    <source>
        <dbReference type="ARBA" id="ARBA00022989"/>
    </source>
</evidence>
<organism evidence="13 14">
    <name type="scientific">Paenacidovorax monticola</name>
    <dbReference type="NCBI Taxonomy" id="1926868"/>
    <lineage>
        <taxon>Bacteria</taxon>
        <taxon>Pseudomonadati</taxon>
        <taxon>Pseudomonadota</taxon>
        <taxon>Betaproteobacteria</taxon>
        <taxon>Burkholderiales</taxon>
        <taxon>Comamonadaceae</taxon>
        <taxon>Paenacidovorax</taxon>
    </lineage>
</organism>
<dbReference type="PANTHER" id="PTHR43531:SF14">
    <property type="entry name" value="METHYL-ACCEPTING CHEMOTAXIS PROTEIN I-RELATED"/>
    <property type="match status" value="1"/>
</dbReference>
<keyword evidence="2" id="KW-1003">Cell membrane</keyword>
<proteinExistence type="inferred from homology"/>
<dbReference type="InterPro" id="IPR051310">
    <property type="entry name" value="MCP_chemotaxis"/>
</dbReference>
<sequence length="500" mass="52541">MAGFLPLRPGLWLMRRLRLPGKLGLLGAVALAALVATAWAEGPAWTWGLMAAGSLAVAYLLAALHVSQSEDLARLQRTMEQTTSGDLRARAALAGHDELGEMSALLDRMVLALSAMVADIRSNAALVAHAGQSLAVDNRALAERTEQQAANLEQTAASVEQLSATVQSNAQTAQGADQRAAQVRDAAEAGAEAMARAVQSVEAIQQSARRMNEIIGVIDGIAFQTNILALNAAVEAARAGEQGRGFAVVAAEVRTLAQRSGEAAREIRQLIGTSVQQVETSAGLIRAAGEGIAGMAGGIRTVAANMTEISHSGQEQSTGLAEISTAVQQLDQITQRNAQMVGNAVQQAEALEHRASTLSSAVAAFRLQQGTADEAVALVERAVALRRRAGSRDQFLRTITDKSQPFHDRDMYVFALDGDGTYLAFGGNPAKVGTRVQDIPGIAGDRLVHDILAQARRGPGWVEYDITNPATGKVQTKMSFVQGQDDLVLGCGVYKSLAAA</sequence>
<dbReference type="EMBL" id="CP060790">
    <property type="protein sequence ID" value="QNP60154.1"/>
    <property type="molecule type" value="Genomic_DNA"/>
</dbReference>
<dbReference type="SMART" id="SM00304">
    <property type="entry name" value="HAMP"/>
    <property type="match status" value="1"/>
</dbReference>
<keyword evidence="9" id="KW-0175">Coiled coil</keyword>
<dbReference type="GO" id="GO:0006935">
    <property type="term" value="P:chemotaxis"/>
    <property type="evidence" value="ECO:0007669"/>
    <property type="project" value="InterPro"/>
</dbReference>
<dbReference type="Pfam" id="PF00672">
    <property type="entry name" value="HAMP"/>
    <property type="match status" value="1"/>
</dbReference>
<dbReference type="PROSITE" id="PS50885">
    <property type="entry name" value="HAMP"/>
    <property type="match status" value="1"/>
</dbReference>
<dbReference type="PRINTS" id="PR00260">
    <property type="entry name" value="CHEMTRNSDUCR"/>
</dbReference>
<dbReference type="Pfam" id="PF00015">
    <property type="entry name" value="MCPsignal"/>
    <property type="match status" value="1"/>
</dbReference>
<protein>
    <submittedName>
        <fullName evidence="13">Cache domain-containing protein</fullName>
    </submittedName>
</protein>
<keyword evidence="5 10" id="KW-1133">Transmembrane helix</keyword>
<evidence type="ECO:0000256" key="9">
    <source>
        <dbReference type="SAM" id="Coils"/>
    </source>
</evidence>
<dbReference type="PROSITE" id="PS50111">
    <property type="entry name" value="CHEMOTAXIS_TRANSDUC_2"/>
    <property type="match status" value="1"/>
</dbReference>
<dbReference type="KEGG" id="amon:H9L24_04370"/>
<evidence type="ECO:0000259" key="12">
    <source>
        <dbReference type="PROSITE" id="PS50885"/>
    </source>
</evidence>
<evidence type="ECO:0000256" key="2">
    <source>
        <dbReference type="ARBA" id="ARBA00022475"/>
    </source>
</evidence>
<evidence type="ECO:0000256" key="6">
    <source>
        <dbReference type="ARBA" id="ARBA00023136"/>
    </source>
</evidence>
<dbReference type="CDD" id="cd11386">
    <property type="entry name" value="MCP_signal"/>
    <property type="match status" value="1"/>
</dbReference>
<keyword evidence="3" id="KW-0488">Methylation</keyword>
<keyword evidence="8" id="KW-0807">Transducer</keyword>
<dbReference type="SUPFAM" id="SSF58104">
    <property type="entry name" value="Methyl-accepting chemotaxis protein (MCP) signaling domain"/>
    <property type="match status" value="1"/>
</dbReference>
<name>A0A7H0HHY8_9BURK</name>
<feature type="domain" description="HAMP" evidence="12">
    <location>
        <begin position="72"/>
        <end position="118"/>
    </location>
</feature>
<evidence type="ECO:0000256" key="1">
    <source>
        <dbReference type="ARBA" id="ARBA00004651"/>
    </source>
</evidence>
<evidence type="ECO:0000256" key="7">
    <source>
        <dbReference type="ARBA" id="ARBA00029447"/>
    </source>
</evidence>
<feature type="transmembrane region" description="Helical" evidence="10">
    <location>
        <begin position="50"/>
        <end position="67"/>
    </location>
</feature>
<dbReference type="AlphaFoldDB" id="A0A7H0HHY8"/>
<evidence type="ECO:0000313" key="14">
    <source>
        <dbReference type="Proteomes" id="UP000516057"/>
    </source>
</evidence>
<comment type="similarity">
    <text evidence="7">Belongs to the methyl-accepting chemotaxis (MCP) protein family.</text>
</comment>
<dbReference type="SMART" id="SM00283">
    <property type="entry name" value="MA"/>
    <property type="match status" value="1"/>
</dbReference>
<feature type="domain" description="Methyl-accepting transducer" evidence="11">
    <location>
        <begin position="123"/>
        <end position="352"/>
    </location>
</feature>
<evidence type="ECO:0000259" key="11">
    <source>
        <dbReference type="PROSITE" id="PS50111"/>
    </source>
</evidence>
<dbReference type="Proteomes" id="UP000516057">
    <property type="component" value="Chromosome"/>
</dbReference>
<keyword evidence="14" id="KW-1185">Reference proteome</keyword>
<evidence type="ECO:0000256" key="3">
    <source>
        <dbReference type="ARBA" id="ARBA00022481"/>
    </source>
</evidence>
<dbReference type="RefSeq" id="WP_187737135.1">
    <property type="nucleotide sequence ID" value="NZ_CP060790.1"/>
</dbReference>
<dbReference type="CDD" id="cd06225">
    <property type="entry name" value="HAMP"/>
    <property type="match status" value="1"/>
</dbReference>
<dbReference type="GO" id="GO:0007165">
    <property type="term" value="P:signal transduction"/>
    <property type="evidence" value="ECO:0007669"/>
    <property type="project" value="UniProtKB-KW"/>
</dbReference>